<dbReference type="RefSeq" id="XP_028133071.1">
    <property type="nucleotide sequence ID" value="XM_028277270.1"/>
</dbReference>
<organism evidence="2">
    <name type="scientific">Diabrotica virgifera virgifera</name>
    <name type="common">western corn rootworm</name>
    <dbReference type="NCBI Taxonomy" id="50390"/>
    <lineage>
        <taxon>Eukaryota</taxon>
        <taxon>Metazoa</taxon>
        <taxon>Ecdysozoa</taxon>
        <taxon>Arthropoda</taxon>
        <taxon>Hexapoda</taxon>
        <taxon>Insecta</taxon>
        <taxon>Pterygota</taxon>
        <taxon>Neoptera</taxon>
        <taxon>Endopterygota</taxon>
        <taxon>Coleoptera</taxon>
        <taxon>Polyphaga</taxon>
        <taxon>Cucujiformia</taxon>
        <taxon>Chrysomeloidea</taxon>
        <taxon>Chrysomelidae</taxon>
        <taxon>Galerucinae</taxon>
        <taxon>Diabroticina</taxon>
        <taxon>Diabroticites</taxon>
        <taxon>Diabrotica</taxon>
    </lineage>
</organism>
<evidence type="ECO:0000313" key="2">
    <source>
        <dbReference type="RefSeq" id="XP_028133071.1"/>
    </source>
</evidence>
<accession>A0A6P7FBT4</accession>
<dbReference type="InParanoid" id="A0A6P7FBT4"/>
<name>A0A6P7FBT4_DIAVI</name>
<proteinExistence type="predicted"/>
<dbReference type="InterPro" id="IPR012337">
    <property type="entry name" value="RNaseH-like_sf"/>
</dbReference>
<evidence type="ECO:0000259" key="1">
    <source>
        <dbReference type="PROSITE" id="PS50879"/>
    </source>
</evidence>
<dbReference type="Pfam" id="PF00075">
    <property type="entry name" value="RNase_H"/>
    <property type="match status" value="1"/>
</dbReference>
<dbReference type="InterPro" id="IPR002156">
    <property type="entry name" value="RNaseH_domain"/>
</dbReference>
<reference evidence="2" key="1">
    <citation type="submission" date="2025-08" db="UniProtKB">
        <authorList>
            <consortium name="RefSeq"/>
        </authorList>
    </citation>
    <scope>IDENTIFICATION</scope>
    <source>
        <tissue evidence="2">Whole insect</tissue>
    </source>
</reference>
<dbReference type="GO" id="GO:0003676">
    <property type="term" value="F:nucleic acid binding"/>
    <property type="evidence" value="ECO:0007669"/>
    <property type="project" value="InterPro"/>
</dbReference>
<dbReference type="SUPFAM" id="SSF53098">
    <property type="entry name" value="Ribonuclease H-like"/>
    <property type="match status" value="1"/>
</dbReference>
<dbReference type="InterPro" id="IPR036397">
    <property type="entry name" value="RNaseH_sf"/>
</dbReference>
<feature type="domain" description="RNase H type-1" evidence="1">
    <location>
        <begin position="1"/>
        <end position="125"/>
    </location>
</feature>
<sequence length="284" mass="33011">MRLNLQMELDAPFFIPSGHIEKKFKLKLETSIYTAEAIAIYEALLYVAEFDFAHIIILSDSLAVLKSLGKYGPPNIQDCPYIYKIKHIKQNLLTKGINVHFIWIKAHAGFEHNEYVDLLAKESVSSDTSILHKITLTDSIISFKLTLHREWSYQWKDYSFVNQNRYSLIQPDIPKFPWYKSCRASRKYITSIIRVRFGHACYPKHLFKIQVLDNDKCEHCEEESDLDHIFFGCSKNTIYSSKLINDLLKCKVATPWNILYLLSLGSVDVYNSLINFLKDSKLSL</sequence>
<dbReference type="CDD" id="cd09276">
    <property type="entry name" value="Rnase_HI_RT_non_LTR"/>
    <property type="match status" value="1"/>
</dbReference>
<protein>
    <submittedName>
        <fullName evidence="2">Uncharacterized protein LOC114328421</fullName>
    </submittedName>
</protein>
<dbReference type="PROSITE" id="PS50879">
    <property type="entry name" value="RNASE_H_1"/>
    <property type="match status" value="1"/>
</dbReference>
<dbReference type="GO" id="GO:0004523">
    <property type="term" value="F:RNA-DNA hybrid ribonuclease activity"/>
    <property type="evidence" value="ECO:0007669"/>
    <property type="project" value="InterPro"/>
</dbReference>
<gene>
    <name evidence="2" type="primary">LOC114328421</name>
</gene>
<dbReference type="AlphaFoldDB" id="A0A6P7FBT4"/>
<dbReference type="Gene3D" id="3.30.420.10">
    <property type="entry name" value="Ribonuclease H-like superfamily/Ribonuclease H"/>
    <property type="match status" value="1"/>
</dbReference>